<dbReference type="Proteomes" id="UP000253426">
    <property type="component" value="Unassembled WGS sequence"/>
</dbReference>
<keyword evidence="2" id="KW-0808">Transferase</keyword>
<reference evidence="2 3" key="1">
    <citation type="submission" date="2018-06" db="EMBL/GenBank/DDBJ databases">
        <title>Genomic Encyclopedia of Type Strains, Phase IV (KMG-IV): sequencing the most valuable type-strain genomes for metagenomic binning, comparative biology and taxonomic classification.</title>
        <authorList>
            <person name="Goeker M."/>
        </authorList>
    </citation>
    <scope>NUCLEOTIDE SEQUENCE [LARGE SCALE GENOMIC DNA]</scope>
    <source>
        <strain evidence="2 3">DSM 25532</strain>
    </source>
</reference>
<evidence type="ECO:0000259" key="1">
    <source>
        <dbReference type="Pfam" id="PF01636"/>
    </source>
</evidence>
<dbReference type="InterPro" id="IPR002575">
    <property type="entry name" value="Aminoglycoside_PTrfase"/>
</dbReference>
<dbReference type="Pfam" id="PF01636">
    <property type="entry name" value="APH"/>
    <property type="match status" value="1"/>
</dbReference>
<keyword evidence="3" id="KW-1185">Reference proteome</keyword>
<feature type="domain" description="Aminoglycoside phosphotransferase" evidence="1">
    <location>
        <begin position="16"/>
        <end position="87"/>
    </location>
</feature>
<evidence type="ECO:0000313" key="2">
    <source>
        <dbReference type="EMBL" id="RBP45138.1"/>
    </source>
</evidence>
<dbReference type="Gene3D" id="3.90.1200.10">
    <property type="match status" value="1"/>
</dbReference>
<dbReference type="GO" id="GO:0016740">
    <property type="term" value="F:transferase activity"/>
    <property type="evidence" value="ECO:0007669"/>
    <property type="project" value="UniProtKB-KW"/>
</dbReference>
<organism evidence="2 3">
    <name type="scientific">Roseimicrobium gellanilyticum</name>
    <dbReference type="NCBI Taxonomy" id="748857"/>
    <lineage>
        <taxon>Bacteria</taxon>
        <taxon>Pseudomonadati</taxon>
        <taxon>Verrucomicrobiota</taxon>
        <taxon>Verrucomicrobiia</taxon>
        <taxon>Verrucomicrobiales</taxon>
        <taxon>Verrucomicrobiaceae</taxon>
        <taxon>Roseimicrobium</taxon>
    </lineage>
</organism>
<comment type="caution">
    <text evidence="2">The sequence shown here is derived from an EMBL/GenBank/DDBJ whole genome shotgun (WGS) entry which is preliminary data.</text>
</comment>
<dbReference type="AlphaFoldDB" id="A0A366HQQ0"/>
<name>A0A366HQQ0_9BACT</name>
<sequence length="171" mass="19448">MEERLGEDFCHSVATLVADLRQSLDVTMGYGLVHGDVSFNNCHFDGVHPWLFDFDNCEYGSFLQDIATVLYDSIYCRALNRFADAELHQRMLPPLASFLEGYFGTGIGTVLDESLIGKFFLLREAIIYVHYHRTLDVGSLPQSFRDGLEVMRRNVESQSHQVDVCQLLSQC</sequence>
<dbReference type="EMBL" id="QNRR01000003">
    <property type="protein sequence ID" value="RBP45138.1"/>
    <property type="molecule type" value="Genomic_DNA"/>
</dbReference>
<evidence type="ECO:0000313" key="3">
    <source>
        <dbReference type="Proteomes" id="UP000253426"/>
    </source>
</evidence>
<accession>A0A366HQQ0</accession>
<dbReference type="InterPro" id="IPR011009">
    <property type="entry name" value="Kinase-like_dom_sf"/>
</dbReference>
<gene>
    <name evidence="2" type="ORF">DES53_103135</name>
</gene>
<protein>
    <submittedName>
        <fullName evidence="2">Phosphotransferase family enzyme</fullName>
    </submittedName>
</protein>
<dbReference type="SUPFAM" id="SSF56112">
    <property type="entry name" value="Protein kinase-like (PK-like)"/>
    <property type="match status" value="1"/>
</dbReference>
<proteinExistence type="predicted"/>